<proteinExistence type="predicted"/>
<reference evidence="2" key="2">
    <citation type="submission" date="2017-02" db="UniProtKB">
        <authorList>
            <consortium name="WormBaseParasite"/>
        </authorList>
    </citation>
    <scope>IDENTIFICATION</scope>
</reference>
<evidence type="ECO:0000313" key="1">
    <source>
        <dbReference type="Proteomes" id="UP000035642"/>
    </source>
</evidence>
<evidence type="ECO:0000313" key="2">
    <source>
        <dbReference type="WBParaSite" id="ACAC_0000293101-mRNA-1"/>
    </source>
</evidence>
<dbReference type="Proteomes" id="UP000035642">
    <property type="component" value="Unassembled WGS sequence"/>
</dbReference>
<reference evidence="1" key="1">
    <citation type="submission" date="2012-09" db="EMBL/GenBank/DDBJ databases">
        <authorList>
            <person name="Martin A.A."/>
        </authorList>
    </citation>
    <scope>NUCLEOTIDE SEQUENCE</scope>
</reference>
<keyword evidence="1" id="KW-1185">Reference proteome</keyword>
<protein>
    <submittedName>
        <fullName evidence="2">Variable lymphocyte receptor A cassette</fullName>
    </submittedName>
</protein>
<accession>A0A0K0CZ14</accession>
<sequence>MLVALLLLPAVTSLCSDTATCINRIRDVVAAPRK</sequence>
<dbReference type="WBParaSite" id="ACAC_0000293101-mRNA-1">
    <property type="protein sequence ID" value="ACAC_0000293101-mRNA-1"/>
    <property type="gene ID" value="ACAC_0000293101"/>
</dbReference>
<organism evidence="1 2">
    <name type="scientific">Angiostrongylus cantonensis</name>
    <name type="common">Rat lungworm</name>
    <dbReference type="NCBI Taxonomy" id="6313"/>
    <lineage>
        <taxon>Eukaryota</taxon>
        <taxon>Metazoa</taxon>
        <taxon>Ecdysozoa</taxon>
        <taxon>Nematoda</taxon>
        <taxon>Chromadorea</taxon>
        <taxon>Rhabditida</taxon>
        <taxon>Rhabditina</taxon>
        <taxon>Rhabditomorpha</taxon>
        <taxon>Strongyloidea</taxon>
        <taxon>Metastrongylidae</taxon>
        <taxon>Angiostrongylus</taxon>
    </lineage>
</organism>
<dbReference type="AlphaFoldDB" id="A0A0K0CZ14"/>
<name>A0A0K0CZ14_ANGCA</name>